<comment type="caution">
    <text evidence="15">The sequence shown here is derived from an EMBL/GenBank/DDBJ whole genome shotgun (WGS) entry which is preliminary data.</text>
</comment>
<evidence type="ECO:0000256" key="5">
    <source>
        <dbReference type="ARBA" id="ARBA00022723"/>
    </source>
</evidence>
<keyword evidence="10" id="KW-0406">Ion transport</keyword>
<dbReference type="GO" id="GO:0005509">
    <property type="term" value="F:calcium ion binding"/>
    <property type="evidence" value="ECO:0007669"/>
    <property type="project" value="InterPro"/>
</dbReference>
<keyword evidence="16" id="KW-1185">Reference proteome</keyword>
<evidence type="ECO:0000256" key="10">
    <source>
        <dbReference type="ARBA" id="ARBA00023065"/>
    </source>
</evidence>
<dbReference type="PANTHER" id="PTHR12294">
    <property type="entry name" value="EF HAND DOMAIN FAMILY A1,A2-RELATED"/>
    <property type="match status" value="1"/>
</dbReference>
<dbReference type="AlphaFoldDB" id="A0A9Q0W1S9"/>
<evidence type="ECO:0000259" key="14">
    <source>
        <dbReference type="PROSITE" id="PS50222"/>
    </source>
</evidence>
<keyword evidence="6" id="KW-0677">Repeat</keyword>
<dbReference type="Pfam" id="PF13833">
    <property type="entry name" value="EF-hand_8"/>
    <property type="match status" value="1"/>
</dbReference>
<evidence type="ECO:0000256" key="6">
    <source>
        <dbReference type="ARBA" id="ARBA00022737"/>
    </source>
</evidence>
<feature type="domain" description="EF-hand" evidence="14">
    <location>
        <begin position="412"/>
        <end position="447"/>
    </location>
</feature>
<keyword evidence="12" id="KW-0472">Membrane</keyword>
<evidence type="ECO:0000313" key="16">
    <source>
        <dbReference type="Proteomes" id="UP001151752"/>
    </source>
</evidence>
<feature type="domain" description="EF-hand" evidence="14">
    <location>
        <begin position="218"/>
        <end position="253"/>
    </location>
</feature>
<organism evidence="15 16">
    <name type="scientific">Salix koriyanagi</name>
    <dbReference type="NCBI Taxonomy" id="2511006"/>
    <lineage>
        <taxon>Eukaryota</taxon>
        <taxon>Viridiplantae</taxon>
        <taxon>Streptophyta</taxon>
        <taxon>Embryophyta</taxon>
        <taxon>Tracheophyta</taxon>
        <taxon>Spermatophyta</taxon>
        <taxon>Magnoliopsida</taxon>
        <taxon>eudicotyledons</taxon>
        <taxon>Gunneridae</taxon>
        <taxon>Pentapetalae</taxon>
        <taxon>rosids</taxon>
        <taxon>fabids</taxon>
        <taxon>Malpighiales</taxon>
        <taxon>Salicaceae</taxon>
        <taxon>Saliceae</taxon>
        <taxon>Salix</taxon>
    </lineage>
</organism>
<dbReference type="CDD" id="cd00051">
    <property type="entry name" value="EFh"/>
    <property type="match status" value="1"/>
</dbReference>
<dbReference type="PROSITE" id="PS00018">
    <property type="entry name" value="EF_HAND_1"/>
    <property type="match status" value="2"/>
</dbReference>
<reference evidence="15" key="1">
    <citation type="submission" date="2022-11" db="EMBL/GenBank/DDBJ databases">
        <authorList>
            <person name="Hyden B.L."/>
            <person name="Feng K."/>
            <person name="Yates T."/>
            <person name="Jawdy S."/>
            <person name="Smart L.B."/>
            <person name="Muchero W."/>
        </authorList>
    </citation>
    <scope>NUCLEOTIDE SEQUENCE</scope>
    <source>
        <tissue evidence="15">Shoot tip</tissue>
    </source>
</reference>
<keyword evidence="5" id="KW-0479">Metal-binding</keyword>
<evidence type="ECO:0000256" key="12">
    <source>
        <dbReference type="ARBA" id="ARBA00023136"/>
    </source>
</evidence>
<gene>
    <name evidence="15" type="ORF">OIU74_025687</name>
</gene>
<evidence type="ECO:0000256" key="7">
    <source>
        <dbReference type="ARBA" id="ARBA00022792"/>
    </source>
</evidence>
<keyword evidence="8" id="KW-0106">Calcium</keyword>
<dbReference type="InterPro" id="IPR002048">
    <property type="entry name" value="EF_hand_dom"/>
</dbReference>
<keyword evidence="11" id="KW-0496">Mitochondrion</keyword>
<dbReference type="Gene3D" id="1.10.238.10">
    <property type="entry name" value="EF-hand"/>
    <property type="match status" value="3"/>
</dbReference>
<dbReference type="InterPro" id="IPR018247">
    <property type="entry name" value="EF_Hand_1_Ca_BS"/>
</dbReference>
<sequence length="480" mass="54650">MFSREFLRKSSQLARRVPANQRTCARTLFKQSEGSDSLPVAASLSRSSFGGSNNDDAAWVSTDDLLPHKKKKRFLFGDSYRRRVFFNYEKRIRLQSPPEKWKLSRLSDVGLARPSAAMLSFNKSTRKLRNGMKVFEYFASFKTPDGEVLMTPEDLMRAVVPVFPPSESNRVREGFLRGETVPGKLHCAPSKFFMLFDTNGDGLISFSEYIFFVTLLSIPESSFSVAFKMFDLDNNGQIDREEFKKVMGLMRAQNRQGASHRDGRRFGLKVAEPVENGGLLEYFFGKDGKTCLQHERFVQFLRDLHDEILRLEFAHYDYRSCGTISAKDFALSLVASADISHISKLLDRVDEVSNEPHIKDIRITFEEFKNFAELRRQLQYLSLAIFSYGKVNGVLAKKDLQRASSQVCGISITDDLVDIIFHVFDANRDGNLSSDEFVRVLQGRETVKGGCKSGFWRDCGGKKDNEGRRKKRKEAVKIGS</sequence>
<proteinExistence type="inferred from homology"/>
<evidence type="ECO:0000256" key="11">
    <source>
        <dbReference type="ARBA" id="ARBA00023128"/>
    </source>
</evidence>
<dbReference type="PROSITE" id="PS50222">
    <property type="entry name" value="EF_HAND_2"/>
    <property type="match status" value="2"/>
</dbReference>
<evidence type="ECO:0000256" key="8">
    <source>
        <dbReference type="ARBA" id="ARBA00022837"/>
    </source>
</evidence>
<evidence type="ECO:0000256" key="4">
    <source>
        <dbReference type="ARBA" id="ARBA00022568"/>
    </source>
</evidence>
<keyword evidence="7" id="KW-0999">Mitochondrion inner membrane</keyword>
<keyword evidence="9" id="KW-0809">Transit peptide</keyword>
<dbReference type="GO" id="GO:0005758">
    <property type="term" value="C:mitochondrial intermembrane space"/>
    <property type="evidence" value="ECO:0007669"/>
    <property type="project" value="UniProtKB-SubCell"/>
</dbReference>
<name>A0A9Q0W1S9_9ROSI</name>
<dbReference type="EMBL" id="JAPFFM010000006">
    <property type="protein sequence ID" value="KAJ6759076.1"/>
    <property type="molecule type" value="Genomic_DNA"/>
</dbReference>
<dbReference type="InterPro" id="IPR011992">
    <property type="entry name" value="EF-hand-dom_pair"/>
</dbReference>
<evidence type="ECO:0000256" key="9">
    <source>
        <dbReference type="ARBA" id="ARBA00022946"/>
    </source>
</evidence>
<dbReference type="GO" id="GO:0051560">
    <property type="term" value="P:mitochondrial calcium ion homeostasis"/>
    <property type="evidence" value="ECO:0007669"/>
    <property type="project" value="TreeGrafter"/>
</dbReference>
<dbReference type="CDD" id="cd15900">
    <property type="entry name" value="EFh_MICU"/>
    <property type="match status" value="1"/>
</dbReference>
<dbReference type="Pfam" id="PF13499">
    <property type="entry name" value="EF-hand_7"/>
    <property type="match status" value="1"/>
</dbReference>
<comment type="similarity">
    <text evidence="13">Belongs to the MICU1 family. MICU1 subfamily.</text>
</comment>
<dbReference type="PANTHER" id="PTHR12294:SF1">
    <property type="entry name" value="CALCIUM UPTAKE PROTEIN 1, MITOCHONDRIAL"/>
    <property type="match status" value="1"/>
</dbReference>
<evidence type="ECO:0000256" key="1">
    <source>
        <dbReference type="ARBA" id="ARBA00004273"/>
    </source>
</evidence>
<dbReference type="Proteomes" id="UP001151752">
    <property type="component" value="Chromosome 18"/>
</dbReference>
<accession>A0A9Q0W1S9</accession>
<dbReference type="GO" id="GO:0036444">
    <property type="term" value="P:calcium import into the mitochondrion"/>
    <property type="evidence" value="ECO:0007669"/>
    <property type="project" value="TreeGrafter"/>
</dbReference>
<evidence type="ECO:0000313" key="15">
    <source>
        <dbReference type="EMBL" id="KAJ6759076.1"/>
    </source>
</evidence>
<dbReference type="SUPFAM" id="SSF47473">
    <property type="entry name" value="EF-hand"/>
    <property type="match status" value="2"/>
</dbReference>
<reference evidence="15" key="2">
    <citation type="journal article" date="2023" name="Int. J. Mol. Sci.">
        <title>De Novo Assembly and Annotation of 11 Diverse Shrub Willow (Salix) Genomes Reveals Novel Gene Organization in Sex-Linked Regions.</title>
        <authorList>
            <person name="Hyden B."/>
            <person name="Feng K."/>
            <person name="Yates T.B."/>
            <person name="Jawdy S."/>
            <person name="Cereghino C."/>
            <person name="Smart L.B."/>
            <person name="Muchero W."/>
        </authorList>
    </citation>
    <scope>NUCLEOTIDE SEQUENCE</scope>
    <source>
        <tissue evidence="15">Shoot tip</tissue>
    </source>
</reference>
<dbReference type="SMART" id="SM00054">
    <property type="entry name" value="EFh"/>
    <property type="match status" value="3"/>
</dbReference>
<evidence type="ECO:0000256" key="13">
    <source>
        <dbReference type="ARBA" id="ARBA00038333"/>
    </source>
</evidence>
<dbReference type="InterPro" id="IPR039800">
    <property type="entry name" value="MICU1/2/3"/>
</dbReference>
<keyword evidence="3" id="KW-0813">Transport</keyword>
<dbReference type="GO" id="GO:1990246">
    <property type="term" value="C:uniplex complex"/>
    <property type="evidence" value="ECO:0007669"/>
    <property type="project" value="TreeGrafter"/>
</dbReference>
<evidence type="ECO:0000256" key="2">
    <source>
        <dbReference type="ARBA" id="ARBA00004569"/>
    </source>
</evidence>
<protein>
    <submittedName>
        <fullName evidence="15">EF HAND DOMAIN FAMILY A1A2-RELATED</fullName>
    </submittedName>
</protein>
<comment type="subcellular location">
    <subcellularLocation>
        <location evidence="1">Mitochondrion inner membrane</location>
    </subcellularLocation>
    <subcellularLocation>
        <location evidence="2">Mitochondrion intermembrane space</location>
    </subcellularLocation>
</comment>
<evidence type="ECO:0000256" key="3">
    <source>
        <dbReference type="ARBA" id="ARBA00022448"/>
    </source>
</evidence>
<keyword evidence="4" id="KW-0109">Calcium transport</keyword>